<feature type="region of interest" description="Disordered" evidence="1">
    <location>
        <begin position="206"/>
        <end position="229"/>
    </location>
</feature>
<dbReference type="SMART" id="SM00321">
    <property type="entry name" value="WSC"/>
    <property type="match status" value="1"/>
</dbReference>
<keyword evidence="6" id="KW-1185">Reference proteome</keyword>
<dbReference type="CDD" id="cd12087">
    <property type="entry name" value="TM_EGFR-like"/>
    <property type="match status" value="1"/>
</dbReference>
<dbReference type="Proteomes" id="UP000030686">
    <property type="component" value="Unassembled WGS sequence"/>
</dbReference>
<proteinExistence type="predicted"/>
<keyword evidence="2" id="KW-1133">Transmembrane helix</keyword>
<evidence type="ECO:0000259" key="4">
    <source>
        <dbReference type="PROSITE" id="PS51212"/>
    </source>
</evidence>
<accession>W6PZ33</accession>
<evidence type="ECO:0000313" key="6">
    <source>
        <dbReference type="Proteomes" id="UP000030686"/>
    </source>
</evidence>
<evidence type="ECO:0000256" key="3">
    <source>
        <dbReference type="SAM" id="SignalP"/>
    </source>
</evidence>
<gene>
    <name evidence="5" type="ORF">PROQFM164_S01g003345</name>
</gene>
<keyword evidence="2" id="KW-0472">Membrane</keyword>
<protein>
    <submittedName>
        <fullName evidence="5">Carbohydrate-binding WSC</fullName>
    </submittedName>
</protein>
<dbReference type="Pfam" id="PF01822">
    <property type="entry name" value="WSC"/>
    <property type="match status" value="1"/>
</dbReference>
<dbReference type="PROSITE" id="PS51212">
    <property type="entry name" value="WSC"/>
    <property type="match status" value="1"/>
</dbReference>
<dbReference type="STRING" id="1365484.W6PZ33"/>
<reference evidence="5" key="1">
    <citation type="journal article" date="2014" name="Nat. Commun.">
        <title>Multiple recent horizontal transfers of a large genomic region in cheese making fungi.</title>
        <authorList>
            <person name="Cheeseman K."/>
            <person name="Ropars J."/>
            <person name="Renault P."/>
            <person name="Dupont J."/>
            <person name="Gouzy J."/>
            <person name="Branca A."/>
            <person name="Abraham A.L."/>
            <person name="Ceppi M."/>
            <person name="Conseiller E."/>
            <person name="Debuchy R."/>
            <person name="Malagnac F."/>
            <person name="Goarin A."/>
            <person name="Silar P."/>
            <person name="Lacoste S."/>
            <person name="Sallet E."/>
            <person name="Bensimon A."/>
            <person name="Giraud T."/>
            <person name="Brygoo Y."/>
        </authorList>
    </citation>
    <scope>NUCLEOTIDE SEQUENCE [LARGE SCALE GENOMIC DNA]</scope>
    <source>
        <strain evidence="5">FM164</strain>
    </source>
</reference>
<feature type="transmembrane region" description="Helical" evidence="2">
    <location>
        <begin position="233"/>
        <end position="257"/>
    </location>
</feature>
<dbReference type="OrthoDB" id="2537459at2759"/>
<dbReference type="AlphaFoldDB" id="W6PZ33"/>
<dbReference type="EMBL" id="HG792015">
    <property type="protein sequence ID" value="CDM29533.1"/>
    <property type="molecule type" value="Genomic_DNA"/>
</dbReference>
<name>W6PZ33_PENRF</name>
<keyword evidence="2" id="KW-0812">Transmembrane</keyword>
<feature type="signal peptide" evidence="3">
    <location>
        <begin position="1"/>
        <end position="20"/>
    </location>
</feature>
<feature type="compositionally biased region" description="Low complexity" evidence="1">
    <location>
        <begin position="118"/>
        <end position="177"/>
    </location>
</feature>
<organism evidence="5 6">
    <name type="scientific">Penicillium roqueforti (strain FM164)</name>
    <dbReference type="NCBI Taxonomy" id="1365484"/>
    <lineage>
        <taxon>Eukaryota</taxon>
        <taxon>Fungi</taxon>
        <taxon>Dikarya</taxon>
        <taxon>Ascomycota</taxon>
        <taxon>Pezizomycotina</taxon>
        <taxon>Eurotiomycetes</taxon>
        <taxon>Eurotiomycetidae</taxon>
        <taxon>Eurotiales</taxon>
        <taxon>Aspergillaceae</taxon>
        <taxon>Penicillium</taxon>
    </lineage>
</organism>
<feature type="chain" id="PRO_5004881159" evidence="3">
    <location>
        <begin position="21"/>
        <end position="343"/>
    </location>
</feature>
<evidence type="ECO:0000256" key="1">
    <source>
        <dbReference type="SAM" id="MobiDB-lite"/>
    </source>
</evidence>
<dbReference type="InterPro" id="IPR002889">
    <property type="entry name" value="WSC_carb-bd"/>
</dbReference>
<feature type="region of interest" description="Disordered" evidence="1">
    <location>
        <begin position="118"/>
        <end position="194"/>
    </location>
</feature>
<dbReference type="OMA" id="QIDPRMD"/>
<feature type="compositionally biased region" description="Polar residues" evidence="1">
    <location>
        <begin position="291"/>
        <end position="303"/>
    </location>
</feature>
<dbReference type="PANTHER" id="PTHR16861">
    <property type="entry name" value="GLYCOPROTEIN 38"/>
    <property type="match status" value="1"/>
</dbReference>
<dbReference type="PANTHER" id="PTHR16861:SF9">
    <property type="entry name" value="CELL WALL INTEGRITY AND STRESS RESPONSE COMPONENT 1"/>
    <property type="match status" value="1"/>
</dbReference>
<feature type="domain" description="WSC" evidence="4">
    <location>
        <begin position="21"/>
        <end position="113"/>
    </location>
</feature>
<sequence>MKVAVVVSVFALLARPFVSASSDLAYCATENTGSSFTGVSNTFQSNGLCETTCTDYAFAILQGSKCWCSNVAPAKSSLADDTSDCDGACPGYPADSCGSTSKGVYAYVEVVGNDATSTAAGTTTSKTTSSTSTSTKSTSTSTSTTSSTSDPPVTVTVTASDSTTTSTTTSTSPISTSSDDKTTTSLPTVSVQTNSGGQVKTITVSGASATSGADSASPSTTTSSKSKLSGGSIAGVVIGVLGGLALVGALIFLIFFYRKRARSVSPIPSQDMADDRSRGSSFMGGFFPRSDNGSLPSRTGTTFTDRRMKTNTVLYPNGHRDSSVSLQDNEDYSRPVLRLTNPD</sequence>
<feature type="region of interest" description="Disordered" evidence="1">
    <location>
        <begin position="266"/>
        <end position="343"/>
    </location>
</feature>
<evidence type="ECO:0000256" key="2">
    <source>
        <dbReference type="SAM" id="Phobius"/>
    </source>
</evidence>
<evidence type="ECO:0000313" key="5">
    <source>
        <dbReference type="EMBL" id="CDM29533.1"/>
    </source>
</evidence>
<keyword evidence="3" id="KW-0732">Signal</keyword>